<gene>
    <name evidence="1" type="ORF">ANME2D_00002</name>
</gene>
<dbReference type="Proteomes" id="UP000027153">
    <property type="component" value="Unassembled WGS sequence"/>
</dbReference>
<comment type="caution">
    <text evidence="1">The sequence shown here is derived from an EMBL/GenBank/DDBJ whole genome shotgun (WGS) entry which is preliminary data.</text>
</comment>
<evidence type="ECO:0000313" key="1">
    <source>
        <dbReference type="EMBL" id="KCZ72944.1"/>
    </source>
</evidence>
<sequence length="43" mass="5147">MKTPSRTVFESFCDMAKMLGFKIERHPDKLIVFFNKNNEPNER</sequence>
<organism evidence="1 2">
    <name type="scientific">Candidatus Methanoperedens nitratireducens</name>
    <dbReference type="NCBI Taxonomy" id="1392998"/>
    <lineage>
        <taxon>Archaea</taxon>
        <taxon>Methanobacteriati</taxon>
        <taxon>Methanobacteriota</taxon>
        <taxon>Stenosarchaea group</taxon>
        <taxon>Methanomicrobia</taxon>
        <taxon>Methanosarcinales</taxon>
        <taxon>ANME-2 cluster</taxon>
        <taxon>Candidatus Methanoperedentaceae</taxon>
        <taxon>Candidatus Methanoperedens</taxon>
    </lineage>
</organism>
<dbReference type="AlphaFoldDB" id="A0A062VBA4"/>
<protein>
    <submittedName>
        <fullName evidence="1">Uncharacterized protein</fullName>
    </submittedName>
</protein>
<dbReference type="EMBL" id="JMIY01000001">
    <property type="protein sequence ID" value="KCZ72944.1"/>
    <property type="molecule type" value="Genomic_DNA"/>
</dbReference>
<name>A0A062VBA4_9EURY</name>
<reference evidence="1 2" key="1">
    <citation type="journal article" date="2013" name="Nature">
        <title>Anaerobic oxidation of methane coupled to nitrate reduction in a novel archaeal lineage.</title>
        <authorList>
            <person name="Haroon M.F."/>
            <person name="Hu S."/>
            <person name="Shi Y."/>
            <person name="Imelfort M."/>
            <person name="Keller J."/>
            <person name="Hugenholtz P."/>
            <person name="Yuan Z."/>
            <person name="Tyson G.W."/>
        </authorList>
    </citation>
    <scope>NUCLEOTIDE SEQUENCE [LARGE SCALE GENOMIC DNA]</scope>
    <source>
        <strain evidence="1 2">ANME-2d</strain>
    </source>
</reference>
<evidence type="ECO:0000313" key="2">
    <source>
        <dbReference type="Proteomes" id="UP000027153"/>
    </source>
</evidence>
<accession>A0A062VBA4</accession>
<proteinExistence type="predicted"/>
<keyword evidence="2" id="KW-1185">Reference proteome</keyword>